<evidence type="ECO:0000256" key="2">
    <source>
        <dbReference type="SAM" id="SignalP"/>
    </source>
</evidence>
<gene>
    <name evidence="3" type="ORF">EV189_0600</name>
</gene>
<feature type="chain" id="PRO_5020546417" description="Ig-like domain-containing protein" evidence="2">
    <location>
        <begin position="32"/>
        <end position="472"/>
    </location>
</feature>
<keyword evidence="4" id="KW-1185">Reference proteome</keyword>
<reference evidence="3 4" key="1">
    <citation type="submission" date="2019-02" db="EMBL/GenBank/DDBJ databases">
        <title>Genomic Encyclopedia of Type Strains, Phase IV (KMG-IV): sequencing the most valuable type-strain genomes for metagenomic binning, comparative biology and taxonomic classification.</title>
        <authorList>
            <person name="Goeker M."/>
        </authorList>
    </citation>
    <scope>NUCLEOTIDE SEQUENCE [LARGE SCALE GENOMIC DNA]</scope>
    <source>
        <strain evidence="3 4">DSM 45622</strain>
    </source>
</reference>
<protein>
    <recommendedName>
        <fullName evidence="5">Ig-like domain-containing protein</fullName>
    </recommendedName>
</protein>
<dbReference type="AlphaFoldDB" id="A0A4Q7NWH0"/>
<dbReference type="EMBL" id="SGXD01000001">
    <property type="protein sequence ID" value="RZS91360.1"/>
    <property type="molecule type" value="Genomic_DNA"/>
</dbReference>
<feature type="signal peptide" evidence="2">
    <location>
        <begin position="1"/>
        <end position="31"/>
    </location>
</feature>
<evidence type="ECO:0000256" key="1">
    <source>
        <dbReference type="SAM" id="MobiDB-lite"/>
    </source>
</evidence>
<accession>A0A4Q7NWH0</accession>
<feature type="region of interest" description="Disordered" evidence="1">
    <location>
        <begin position="449"/>
        <end position="472"/>
    </location>
</feature>
<dbReference type="OrthoDB" id="3680851at2"/>
<dbReference type="Proteomes" id="UP000293638">
    <property type="component" value="Unassembled WGS sequence"/>
</dbReference>
<proteinExistence type="predicted"/>
<evidence type="ECO:0000313" key="3">
    <source>
        <dbReference type="EMBL" id="RZS91360.1"/>
    </source>
</evidence>
<name>A0A4Q7NWH0_9ACTN</name>
<sequence length="472" mass="46997">MPVSSSRSLAVLLAAPALAAAALPLAAPARAASPWHRLSAGYVNTSYGPSVVRTGSGELLVAWTETVAGAGSTLHTRLVSARAVPDAQGGTGPTWSDLGADPAAFLLAGTPAVAVSGNQDLASTNPRNGVVSLLTAADGRSWALQPGALSVSQDAAGDSGLSALDDGTGSPVVAFTRSDGAAVTLHHGYDGALPTAVPDTSGPATGTAEDAALVRDAAGRVWAGWYDGTSGSGQGVYTQEVLPEVGPLRHLASSVYQEGGAPSSTQPDPRVPLAARVGGGVWTAYAGAGGRTLVLAQVDGTRQLTLRRSARVQYAGVSPAPGGRLWVWWVEGGSVWATRTDPGVTRFGALVHRAGPDTPTRTAGDGGVGVAYGPLDLVVNAGNAVWSTRLLAGLQVAVRPVSVPAAGGSVVVSVTDAGTPVAHARVAVGGVHGTTSSAGTVTLRVPRGKAGRRTVTAQVTGSASGSASLRVR</sequence>
<evidence type="ECO:0008006" key="5">
    <source>
        <dbReference type="Google" id="ProtNLM"/>
    </source>
</evidence>
<feature type="compositionally biased region" description="Polar residues" evidence="1">
    <location>
        <begin position="455"/>
        <end position="472"/>
    </location>
</feature>
<comment type="caution">
    <text evidence="3">The sequence shown here is derived from an EMBL/GenBank/DDBJ whole genome shotgun (WGS) entry which is preliminary data.</text>
</comment>
<organism evidence="3 4">
    <name type="scientific">Motilibacter rhizosphaerae</name>
    <dbReference type="NCBI Taxonomy" id="598652"/>
    <lineage>
        <taxon>Bacteria</taxon>
        <taxon>Bacillati</taxon>
        <taxon>Actinomycetota</taxon>
        <taxon>Actinomycetes</taxon>
        <taxon>Motilibacterales</taxon>
        <taxon>Motilibacteraceae</taxon>
        <taxon>Motilibacter</taxon>
    </lineage>
</organism>
<dbReference type="RefSeq" id="WP_130491439.1">
    <property type="nucleotide sequence ID" value="NZ_SGXD01000001.1"/>
</dbReference>
<evidence type="ECO:0000313" key="4">
    <source>
        <dbReference type="Proteomes" id="UP000293638"/>
    </source>
</evidence>
<keyword evidence="2" id="KW-0732">Signal</keyword>